<organism evidence="2 3">
    <name type="scientific">Lobosporangium transversale</name>
    <dbReference type="NCBI Taxonomy" id="64571"/>
    <lineage>
        <taxon>Eukaryota</taxon>
        <taxon>Fungi</taxon>
        <taxon>Fungi incertae sedis</taxon>
        <taxon>Mucoromycota</taxon>
        <taxon>Mortierellomycotina</taxon>
        <taxon>Mortierellomycetes</taxon>
        <taxon>Mortierellales</taxon>
        <taxon>Mortierellaceae</taxon>
        <taxon>Lobosporangium</taxon>
    </lineage>
</organism>
<reference evidence="2 3" key="1">
    <citation type="submission" date="2016-07" db="EMBL/GenBank/DDBJ databases">
        <title>Pervasive Adenine N6-methylation of Active Genes in Fungi.</title>
        <authorList>
            <consortium name="DOE Joint Genome Institute"/>
            <person name="Mondo S.J."/>
            <person name="Dannebaum R.O."/>
            <person name="Kuo R.C."/>
            <person name="Labutti K."/>
            <person name="Haridas S."/>
            <person name="Kuo A."/>
            <person name="Salamov A."/>
            <person name="Ahrendt S.R."/>
            <person name="Lipzen A."/>
            <person name="Sullivan W."/>
            <person name="Andreopoulos W.B."/>
            <person name="Clum A."/>
            <person name="Lindquist E."/>
            <person name="Daum C."/>
            <person name="Ramamoorthy G.K."/>
            <person name="Gryganskyi A."/>
            <person name="Culley D."/>
            <person name="Magnuson J.K."/>
            <person name="James T.Y."/>
            <person name="O'Malley M.A."/>
            <person name="Stajich J.E."/>
            <person name="Spatafora J.W."/>
            <person name="Visel A."/>
            <person name="Grigoriev I.V."/>
        </authorList>
    </citation>
    <scope>NUCLEOTIDE SEQUENCE [LARGE SCALE GENOMIC DNA]</scope>
    <source>
        <strain evidence="2 3">NRRL 3116</strain>
    </source>
</reference>
<sequence>MVFSEPWARRIAVFLVCVIFIQLLFLFHDPLQSVLLRNTNNDADGSRTTTSDRIKAHHPTVPLDLPELAILDELSSVIVDREAQRTFAKSGYATIHGTTIADDPEEAKRIRDQIDCWSKYGSWVRDDEGPTAAADTNDTSPLRPWSARKHYGDPLFNKCDVRFMDGLNDIDNAGLGAYFQGTYDDQDGHGWIVREAVKYKWVPDENICGPHAVATTSTTPIGLRDARAEYKSFNKAEFCKSLAQRSMLLAGDVTQYQLHDAILSAVQATPFVCHGEHSCLHAAPHELCPPTTDDGVEIPRPAPGGIDGTDGATIQPTVPSLKYARNDVISIPQAFHLGDYDNNDNDFPNAKTIEQAWATDMVLKNYGIVFLNKGLHYQPDEEFLTELVFTMKQLWKFYPDLVIIYRATHPTSNCTILKEQKEDGALGKLLNEGKDTDQNGPLLSVNPGAALQQPLAKAPARTSERLVKRDLQASGSSNTDEAYIVSRPSLADVQRQNKMAKVIVESAGGIFLDTEEMFAKRPDGRMGDGDCSRFCAPGPLDAYVELVFNALRILQIKPYQPLDIPSY</sequence>
<keyword evidence="1" id="KW-1133">Transmembrane helix</keyword>
<dbReference type="Proteomes" id="UP000193648">
    <property type="component" value="Unassembled WGS sequence"/>
</dbReference>
<dbReference type="GeneID" id="33568760"/>
<evidence type="ECO:0000313" key="2">
    <source>
        <dbReference type="EMBL" id="ORZ02037.1"/>
    </source>
</evidence>
<dbReference type="EMBL" id="MCFF01000061">
    <property type="protein sequence ID" value="ORZ02037.1"/>
    <property type="molecule type" value="Genomic_DNA"/>
</dbReference>
<keyword evidence="1" id="KW-0472">Membrane</keyword>
<comment type="caution">
    <text evidence="2">The sequence shown here is derived from an EMBL/GenBank/DDBJ whole genome shotgun (WGS) entry which is preliminary data.</text>
</comment>
<protein>
    <submittedName>
        <fullName evidence="2">Uncharacterized protein</fullName>
    </submittedName>
</protein>
<dbReference type="AlphaFoldDB" id="A0A1Y2GC82"/>
<accession>A0A1Y2GC82</accession>
<dbReference type="OrthoDB" id="630188at2759"/>
<name>A0A1Y2GC82_9FUNG</name>
<evidence type="ECO:0000313" key="3">
    <source>
        <dbReference type="Proteomes" id="UP000193648"/>
    </source>
</evidence>
<proteinExistence type="predicted"/>
<evidence type="ECO:0000256" key="1">
    <source>
        <dbReference type="SAM" id="Phobius"/>
    </source>
</evidence>
<dbReference type="InParanoid" id="A0A1Y2GC82"/>
<keyword evidence="1" id="KW-0812">Transmembrane</keyword>
<dbReference type="RefSeq" id="XP_021876265.1">
    <property type="nucleotide sequence ID" value="XM_022026917.1"/>
</dbReference>
<keyword evidence="3" id="KW-1185">Reference proteome</keyword>
<feature type="transmembrane region" description="Helical" evidence="1">
    <location>
        <begin position="7"/>
        <end position="27"/>
    </location>
</feature>
<gene>
    <name evidence="2" type="ORF">BCR41DRAFT_375124</name>
</gene>